<keyword evidence="1 2" id="KW-0663">Pyridoxal phosphate</keyword>
<dbReference type="NCBIfam" id="TIGR00044">
    <property type="entry name" value="YggS family pyridoxal phosphate-dependent enzyme"/>
    <property type="match status" value="1"/>
</dbReference>
<gene>
    <name evidence="6" type="ORF">COCCU_09385</name>
</gene>
<dbReference type="RefSeq" id="WP_156231243.1">
    <property type="nucleotide sequence ID" value="NZ_CP046455.1"/>
</dbReference>
<dbReference type="AlphaFoldDB" id="A0A6B8W5G3"/>
<feature type="domain" description="Alanine racemase N-terminal" evidence="5">
    <location>
        <begin position="18"/>
        <end position="233"/>
    </location>
</feature>
<evidence type="ECO:0000256" key="3">
    <source>
        <dbReference type="PIRSR" id="PIRSR004848-1"/>
    </source>
</evidence>
<dbReference type="PANTHER" id="PTHR10146">
    <property type="entry name" value="PROLINE SYNTHETASE CO-TRANSCRIBED BACTERIAL HOMOLOG PROTEIN"/>
    <property type="match status" value="1"/>
</dbReference>
<comment type="cofactor">
    <cofactor evidence="3">
        <name>pyridoxal 5'-phosphate</name>
        <dbReference type="ChEBI" id="CHEBI:597326"/>
    </cofactor>
</comment>
<dbReference type="SUPFAM" id="SSF51419">
    <property type="entry name" value="PLP-binding barrel"/>
    <property type="match status" value="1"/>
</dbReference>
<name>A0A6B8W5G3_9CORY</name>
<protein>
    <recommendedName>
        <fullName evidence="2">Pyridoxal phosphate homeostasis protein</fullName>
        <shortName evidence="2">PLP homeostasis protein</shortName>
    </recommendedName>
</protein>
<dbReference type="InterPro" id="IPR001608">
    <property type="entry name" value="Ala_racemase_N"/>
</dbReference>
<dbReference type="EMBL" id="CP046455">
    <property type="protein sequence ID" value="QGU07801.1"/>
    <property type="molecule type" value="Genomic_DNA"/>
</dbReference>
<dbReference type="PANTHER" id="PTHR10146:SF14">
    <property type="entry name" value="PYRIDOXAL PHOSPHATE HOMEOSTASIS PROTEIN"/>
    <property type="match status" value="1"/>
</dbReference>
<sequence>MNTELDTRSIELSENIAAVRRRIDAALLKAGREGEEVQLLPVSKFHPAEDLQRLVDLGVPMVAENREQEARTKAEAVPGAQIHMIGQIQSKKANSVARWAAAVHSIDNERLISGLERGMSLALERGDRSTAVLPCFIQLSADGDTSRGGAVAADVDKLAAALQEAEHLELAGVMCVPPLGSDAAEVFAWAAGIRDGLGSGLKLSAGMSGDLEEAICAGSDVVRVGTAIFGNRPVR</sequence>
<dbReference type="Gene3D" id="3.20.20.10">
    <property type="entry name" value="Alanine racemase"/>
    <property type="match status" value="1"/>
</dbReference>
<dbReference type="CDD" id="cd00635">
    <property type="entry name" value="PLPDE_III_YBL036c_like"/>
    <property type="match status" value="1"/>
</dbReference>
<evidence type="ECO:0000256" key="2">
    <source>
        <dbReference type="HAMAP-Rule" id="MF_02087"/>
    </source>
</evidence>
<comment type="similarity">
    <text evidence="2 4">Belongs to the pyridoxal phosphate-binding protein YggS/PROSC family.</text>
</comment>
<reference evidence="6 7" key="1">
    <citation type="submission" date="2019-11" db="EMBL/GenBank/DDBJ databases">
        <title>Complete genome sequence of Corynebacterium kalinowskii 1959, a novel Corynebacterium species isolated from soil of a small paddock in Vilsendorf, Germany.</title>
        <authorList>
            <person name="Schaffert L."/>
            <person name="Ruwe M."/>
            <person name="Milse J."/>
            <person name="Hanuschka K."/>
            <person name="Ortseifen V."/>
            <person name="Droste J."/>
            <person name="Brandt D."/>
            <person name="Schlueter L."/>
            <person name="Kutter Y."/>
            <person name="Vinke S."/>
            <person name="Viehoefer P."/>
            <person name="Jacob L."/>
            <person name="Luebke N.-C."/>
            <person name="Schulte-Berndt E."/>
            <person name="Hain C."/>
            <person name="Linder M."/>
            <person name="Schmidt P."/>
            <person name="Wollenschlaeger L."/>
            <person name="Luttermann T."/>
            <person name="Thieme E."/>
            <person name="Hassa J."/>
            <person name="Haak M."/>
            <person name="Wittchen M."/>
            <person name="Mentz A."/>
            <person name="Persicke M."/>
            <person name="Busche T."/>
            <person name="Ruckert C."/>
        </authorList>
    </citation>
    <scope>NUCLEOTIDE SEQUENCE [LARGE SCALE GENOMIC DNA]</scope>
    <source>
        <strain evidence="6 7">2039</strain>
    </source>
</reference>
<evidence type="ECO:0000256" key="1">
    <source>
        <dbReference type="ARBA" id="ARBA00022898"/>
    </source>
</evidence>
<organism evidence="6 7">
    <name type="scientific">Corynebacterium occultum</name>
    <dbReference type="NCBI Taxonomy" id="2675219"/>
    <lineage>
        <taxon>Bacteria</taxon>
        <taxon>Bacillati</taxon>
        <taxon>Actinomycetota</taxon>
        <taxon>Actinomycetes</taxon>
        <taxon>Mycobacteriales</taxon>
        <taxon>Corynebacteriaceae</taxon>
        <taxon>Corynebacterium</taxon>
    </lineage>
</organism>
<dbReference type="Proteomes" id="UP000424462">
    <property type="component" value="Chromosome"/>
</dbReference>
<evidence type="ECO:0000259" key="5">
    <source>
        <dbReference type="Pfam" id="PF01168"/>
    </source>
</evidence>
<evidence type="ECO:0000256" key="4">
    <source>
        <dbReference type="RuleBase" id="RU004514"/>
    </source>
</evidence>
<dbReference type="InterPro" id="IPR011078">
    <property type="entry name" value="PyrdxlP_homeostasis"/>
</dbReference>
<dbReference type="KEGG" id="cok:COCCU_09385"/>
<dbReference type="GO" id="GO:0030170">
    <property type="term" value="F:pyridoxal phosphate binding"/>
    <property type="evidence" value="ECO:0007669"/>
    <property type="project" value="UniProtKB-UniRule"/>
</dbReference>
<dbReference type="Pfam" id="PF01168">
    <property type="entry name" value="Ala_racemase_N"/>
    <property type="match status" value="1"/>
</dbReference>
<dbReference type="HAMAP" id="MF_02087">
    <property type="entry name" value="PLP_homeostasis"/>
    <property type="match status" value="1"/>
</dbReference>
<proteinExistence type="inferred from homology"/>
<keyword evidence="7" id="KW-1185">Reference proteome</keyword>
<comment type="function">
    <text evidence="2">Pyridoxal 5'-phosphate (PLP)-binding protein, which is involved in PLP homeostasis.</text>
</comment>
<evidence type="ECO:0000313" key="7">
    <source>
        <dbReference type="Proteomes" id="UP000424462"/>
    </source>
</evidence>
<feature type="modified residue" description="N6-(pyridoxal phosphate)lysine" evidence="2 3">
    <location>
        <position position="44"/>
    </location>
</feature>
<accession>A0A6B8W5G3</accession>
<dbReference type="PIRSF" id="PIRSF004848">
    <property type="entry name" value="YBL036c_PLPDEIII"/>
    <property type="match status" value="1"/>
</dbReference>
<dbReference type="InterPro" id="IPR029066">
    <property type="entry name" value="PLP-binding_barrel"/>
</dbReference>
<evidence type="ECO:0000313" key="6">
    <source>
        <dbReference type="EMBL" id="QGU07801.1"/>
    </source>
</evidence>